<protein>
    <submittedName>
        <fullName evidence="2">DNA invertase from prophage CP-933H</fullName>
    </submittedName>
</protein>
<dbReference type="InterPro" id="IPR036162">
    <property type="entry name" value="Resolvase-like_N_sf"/>
</dbReference>
<gene>
    <name evidence="2" type="primary">pinH_2</name>
    <name evidence="2" type="ORF">NCTC8622_07804</name>
</gene>
<dbReference type="Proteomes" id="UP000254079">
    <property type="component" value="Unassembled WGS sequence"/>
</dbReference>
<dbReference type="Gene3D" id="3.40.50.1390">
    <property type="entry name" value="Resolvase, N-terminal catalytic domain"/>
    <property type="match status" value="1"/>
</dbReference>
<dbReference type="SUPFAM" id="SSF53041">
    <property type="entry name" value="Resolvase-like"/>
    <property type="match status" value="1"/>
</dbReference>
<accession>A0A377AYU3</accession>
<dbReference type="GO" id="GO:0003677">
    <property type="term" value="F:DNA binding"/>
    <property type="evidence" value="ECO:0007669"/>
    <property type="project" value="InterPro"/>
</dbReference>
<dbReference type="PROSITE" id="PS51736">
    <property type="entry name" value="RECOMBINASES_3"/>
    <property type="match status" value="1"/>
</dbReference>
<evidence type="ECO:0000313" key="2">
    <source>
        <dbReference type="EMBL" id="STL39825.1"/>
    </source>
</evidence>
<evidence type="ECO:0000313" key="3">
    <source>
        <dbReference type="Proteomes" id="UP000254079"/>
    </source>
</evidence>
<dbReference type="EMBL" id="UGCP01000003">
    <property type="protein sequence ID" value="STL39825.1"/>
    <property type="molecule type" value="Genomic_DNA"/>
</dbReference>
<proteinExistence type="predicted"/>
<evidence type="ECO:0000259" key="1">
    <source>
        <dbReference type="PROSITE" id="PS51736"/>
    </source>
</evidence>
<organism evidence="2 3">
    <name type="scientific">Escherichia coli</name>
    <dbReference type="NCBI Taxonomy" id="562"/>
    <lineage>
        <taxon>Bacteria</taxon>
        <taxon>Pseudomonadati</taxon>
        <taxon>Pseudomonadota</taxon>
        <taxon>Gammaproteobacteria</taxon>
        <taxon>Enterobacterales</taxon>
        <taxon>Enterobacteriaceae</taxon>
        <taxon>Escherichia</taxon>
    </lineage>
</organism>
<dbReference type="InterPro" id="IPR006119">
    <property type="entry name" value="Resolv_N"/>
</dbReference>
<dbReference type="Pfam" id="PF00239">
    <property type="entry name" value="Resolvase"/>
    <property type="match status" value="1"/>
</dbReference>
<feature type="domain" description="Resolvase/invertase-type recombinase catalytic" evidence="1">
    <location>
        <begin position="1"/>
        <end position="35"/>
    </location>
</feature>
<reference evidence="2 3" key="1">
    <citation type="submission" date="2018-06" db="EMBL/GenBank/DDBJ databases">
        <authorList>
            <consortium name="Pathogen Informatics"/>
            <person name="Doyle S."/>
        </authorList>
    </citation>
    <scope>NUCLEOTIDE SEQUENCE [LARGE SCALE GENOMIC DNA]</scope>
    <source>
        <strain evidence="2 3">NCTC8622</strain>
    </source>
</reference>
<dbReference type="AlphaFoldDB" id="A0A377AYU3"/>
<name>A0A377AYU3_ECOLX</name>
<sequence length="55" mass="6319">MGRFFFHVMGALAEMERELIVERTKAGLEAARVQGRIGGRRPKLTPEQWAHRPDD</sequence>
<dbReference type="GO" id="GO:0000150">
    <property type="term" value="F:DNA strand exchange activity"/>
    <property type="evidence" value="ECO:0007669"/>
    <property type="project" value="InterPro"/>
</dbReference>